<evidence type="ECO:0000313" key="4">
    <source>
        <dbReference type="Proteomes" id="UP000502996"/>
    </source>
</evidence>
<keyword evidence="4" id="KW-1185">Reference proteome</keyword>
<feature type="compositionally biased region" description="Low complexity" evidence="1">
    <location>
        <begin position="124"/>
        <end position="139"/>
    </location>
</feature>
<feature type="compositionally biased region" description="Basic and acidic residues" evidence="1">
    <location>
        <begin position="98"/>
        <end position="108"/>
    </location>
</feature>
<proteinExistence type="predicted"/>
<keyword evidence="2" id="KW-1133">Transmembrane helix</keyword>
<organism evidence="3 4">
    <name type="scientific">Nocardioides anomalus</name>
    <dbReference type="NCBI Taxonomy" id="2712223"/>
    <lineage>
        <taxon>Bacteria</taxon>
        <taxon>Bacillati</taxon>
        <taxon>Actinomycetota</taxon>
        <taxon>Actinomycetes</taxon>
        <taxon>Propionibacteriales</taxon>
        <taxon>Nocardioidaceae</taxon>
        <taxon>Nocardioides</taxon>
    </lineage>
</organism>
<evidence type="ECO:0000313" key="3">
    <source>
        <dbReference type="EMBL" id="QIG41588.1"/>
    </source>
</evidence>
<keyword evidence="2" id="KW-0812">Transmembrane</keyword>
<protein>
    <submittedName>
        <fullName evidence="3">Uncharacterized protein</fullName>
    </submittedName>
</protein>
<dbReference type="RefSeq" id="WP_165228063.1">
    <property type="nucleotide sequence ID" value="NZ_CP049257.1"/>
</dbReference>
<feature type="compositionally biased region" description="Low complexity" evidence="1">
    <location>
        <begin position="84"/>
        <end position="97"/>
    </location>
</feature>
<dbReference type="AlphaFoldDB" id="A0A6G6W8C4"/>
<dbReference type="KEGG" id="nano:G5V58_01305"/>
<keyword evidence="2" id="KW-0472">Membrane</keyword>
<accession>A0A6G6W8C4</accession>
<sequence length="513" mass="52126">MTDPDDRFLTERLHALAGGVTPPVVPADADVRRGRRRLVRVRATMAGASIGALAVVLGVTGLTAGDPQATEPPVVGRTTGTALPATPDGSTPSGSPSRGERDGERDGGGDELTSLGGGGGGAAVGDPASGSASSDATGDGADEHSGKAGSKAGGQPGHWPTGPVVPTDGSTDDVTDGPTDTPTGSPTGSPSDEPTATPSTDGPGTPTGSPTPTGTPTTPPEDPTPPTTGPVRVPKVLSYFNEVLADHLDADRDHLATYDRRVDRRKATRIDGRLFALSGSYRWTDGDDTEAVAVKVATGWDQVDWRCGTTPATWDCAAATGAELARHDGLRQVAAPRADGQVVVVSTEVASADVSDDDLVAAALDDRLVVPGDAVPAAPPLLDAGAFGASGQAALVRDGESFTTTGWARTPSVRGTWAVAGTDRGTLAWSATPLYSGGAWTCLTTYRSCTDVVVDDAGTVVHVGALRKKGGWVLQYDGPTYAVRVSSSDPTFAKKRAYPFLVAPAWQPAASAP</sequence>
<feature type="compositionally biased region" description="Pro residues" evidence="1">
    <location>
        <begin position="217"/>
        <end position="228"/>
    </location>
</feature>
<feature type="compositionally biased region" description="Low complexity" evidence="1">
    <location>
        <begin position="176"/>
        <end position="216"/>
    </location>
</feature>
<gene>
    <name evidence="3" type="ORF">G5V58_01305</name>
</gene>
<evidence type="ECO:0000256" key="2">
    <source>
        <dbReference type="SAM" id="Phobius"/>
    </source>
</evidence>
<reference evidence="3 4" key="1">
    <citation type="submission" date="2020-02" db="EMBL/GenBank/DDBJ databases">
        <title>Full genome sequence of Nocardioides sp. R-3366.</title>
        <authorList>
            <person name="Im W.-T."/>
        </authorList>
    </citation>
    <scope>NUCLEOTIDE SEQUENCE [LARGE SCALE GENOMIC DNA]</scope>
    <source>
        <strain evidence="3 4">R-3366</strain>
    </source>
</reference>
<evidence type="ECO:0000256" key="1">
    <source>
        <dbReference type="SAM" id="MobiDB-lite"/>
    </source>
</evidence>
<feature type="region of interest" description="Disordered" evidence="1">
    <location>
        <begin position="64"/>
        <end position="232"/>
    </location>
</feature>
<name>A0A6G6W8C4_9ACTN</name>
<dbReference type="Proteomes" id="UP000502996">
    <property type="component" value="Chromosome"/>
</dbReference>
<dbReference type="EMBL" id="CP049257">
    <property type="protein sequence ID" value="QIG41588.1"/>
    <property type="molecule type" value="Genomic_DNA"/>
</dbReference>
<feature type="transmembrane region" description="Helical" evidence="2">
    <location>
        <begin position="43"/>
        <end position="64"/>
    </location>
</feature>